<dbReference type="SUPFAM" id="SSF51101">
    <property type="entry name" value="Mannose-binding lectins"/>
    <property type="match status" value="1"/>
</dbReference>
<sequence>MPQEQTEVFGRDTNHPFTLFPSDNESTVRTIGVWAGWGSGDADGKWVVKGIKLTWNNGDERKTYNHAQDSDQYSSFTFAPGETADWTIRAGWRIDRIEIESSAKRRCDFGGESAPIFSHVAKGALIGFEGSSGWEIDCLSIRYNTNE</sequence>
<proteinExistence type="predicted"/>
<dbReference type="EMBL" id="PQXJ01002722">
    <property type="protein sequence ID" value="TGO43536.1"/>
    <property type="molecule type" value="Genomic_DNA"/>
</dbReference>
<dbReference type="AlphaFoldDB" id="A0A4Z1H2Z0"/>
<keyword evidence="3" id="KW-1185">Reference proteome</keyword>
<protein>
    <recommendedName>
        <fullName evidence="1">Jacalin-type lectin domain-containing protein</fullName>
    </recommendedName>
</protein>
<dbReference type="OrthoDB" id="4487417at2759"/>
<dbReference type="InterPro" id="IPR001229">
    <property type="entry name" value="Jacalin-like_lectin_dom"/>
</dbReference>
<feature type="domain" description="Jacalin-type lectin" evidence="1">
    <location>
        <begin position="43"/>
        <end position="139"/>
    </location>
</feature>
<dbReference type="InterPro" id="IPR036404">
    <property type="entry name" value="Jacalin-like_lectin_dom_sf"/>
</dbReference>
<dbReference type="Gene3D" id="2.100.10.30">
    <property type="entry name" value="Jacalin-like lectin domain"/>
    <property type="match status" value="1"/>
</dbReference>
<organism evidence="2 3">
    <name type="scientific">Botryotinia narcissicola</name>
    <dbReference type="NCBI Taxonomy" id="278944"/>
    <lineage>
        <taxon>Eukaryota</taxon>
        <taxon>Fungi</taxon>
        <taxon>Dikarya</taxon>
        <taxon>Ascomycota</taxon>
        <taxon>Pezizomycotina</taxon>
        <taxon>Leotiomycetes</taxon>
        <taxon>Helotiales</taxon>
        <taxon>Sclerotiniaceae</taxon>
        <taxon>Botryotinia</taxon>
    </lineage>
</organism>
<name>A0A4Z1H2Z0_9HELO</name>
<dbReference type="Proteomes" id="UP000297452">
    <property type="component" value="Unassembled WGS sequence"/>
</dbReference>
<comment type="caution">
    <text evidence="2">The sequence shown here is derived from an EMBL/GenBank/DDBJ whole genome shotgun (WGS) entry which is preliminary data.</text>
</comment>
<reference evidence="2 3" key="1">
    <citation type="submission" date="2017-12" db="EMBL/GenBank/DDBJ databases">
        <title>Comparative genomics of Botrytis spp.</title>
        <authorList>
            <person name="Valero-Jimenez C.A."/>
            <person name="Tapia P."/>
            <person name="Veloso J."/>
            <person name="Silva-Moreno E."/>
            <person name="Staats M."/>
            <person name="Valdes J.H."/>
            <person name="Van Kan J.A.L."/>
        </authorList>
    </citation>
    <scope>NUCLEOTIDE SEQUENCE [LARGE SCALE GENOMIC DNA]</scope>
    <source>
        <strain evidence="2 3">MUCL2120</strain>
    </source>
</reference>
<evidence type="ECO:0000259" key="1">
    <source>
        <dbReference type="Pfam" id="PF01419"/>
    </source>
</evidence>
<evidence type="ECO:0000313" key="2">
    <source>
        <dbReference type="EMBL" id="TGO43536.1"/>
    </source>
</evidence>
<dbReference type="Pfam" id="PF01419">
    <property type="entry name" value="Jacalin"/>
    <property type="match status" value="1"/>
</dbReference>
<gene>
    <name evidence="2" type="ORF">BOTNAR_2729g00010</name>
</gene>
<evidence type="ECO:0000313" key="3">
    <source>
        <dbReference type="Proteomes" id="UP000297452"/>
    </source>
</evidence>
<accession>A0A4Z1H2Z0</accession>